<evidence type="ECO:0000313" key="3">
    <source>
        <dbReference type="Proteomes" id="UP000823775"/>
    </source>
</evidence>
<comment type="caution">
    <text evidence="2">The sequence shown here is derived from an EMBL/GenBank/DDBJ whole genome shotgun (WGS) entry which is preliminary data.</text>
</comment>
<feature type="region of interest" description="Disordered" evidence="1">
    <location>
        <begin position="1"/>
        <end position="20"/>
    </location>
</feature>
<gene>
    <name evidence="2" type="ORF">HAX54_051349</name>
</gene>
<accession>A0ABS8SXJ0</accession>
<feature type="compositionally biased region" description="Polar residues" evidence="1">
    <location>
        <begin position="11"/>
        <end position="20"/>
    </location>
</feature>
<reference evidence="2 3" key="1">
    <citation type="journal article" date="2021" name="BMC Genomics">
        <title>Datura genome reveals duplications of psychoactive alkaloid biosynthetic genes and high mutation rate following tissue culture.</title>
        <authorList>
            <person name="Rajewski A."/>
            <person name="Carter-House D."/>
            <person name="Stajich J."/>
            <person name="Litt A."/>
        </authorList>
    </citation>
    <scope>NUCLEOTIDE SEQUENCE [LARGE SCALE GENOMIC DNA]</scope>
    <source>
        <strain evidence="2">AR-01</strain>
    </source>
</reference>
<name>A0ABS8SXJ0_DATST</name>
<protein>
    <submittedName>
        <fullName evidence="2">Uncharacterized protein</fullName>
    </submittedName>
</protein>
<feature type="region of interest" description="Disordered" evidence="1">
    <location>
        <begin position="96"/>
        <end position="117"/>
    </location>
</feature>
<dbReference type="Proteomes" id="UP000823775">
    <property type="component" value="Unassembled WGS sequence"/>
</dbReference>
<organism evidence="2 3">
    <name type="scientific">Datura stramonium</name>
    <name type="common">Jimsonweed</name>
    <name type="synonym">Common thornapple</name>
    <dbReference type="NCBI Taxonomy" id="4076"/>
    <lineage>
        <taxon>Eukaryota</taxon>
        <taxon>Viridiplantae</taxon>
        <taxon>Streptophyta</taxon>
        <taxon>Embryophyta</taxon>
        <taxon>Tracheophyta</taxon>
        <taxon>Spermatophyta</taxon>
        <taxon>Magnoliopsida</taxon>
        <taxon>eudicotyledons</taxon>
        <taxon>Gunneridae</taxon>
        <taxon>Pentapetalae</taxon>
        <taxon>asterids</taxon>
        <taxon>lamiids</taxon>
        <taxon>Solanales</taxon>
        <taxon>Solanaceae</taxon>
        <taxon>Solanoideae</taxon>
        <taxon>Datureae</taxon>
        <taxon>Datura</taxon>
    </lineage>
</organism>
<evidence type="ECO:0000256" key="1">
    <source>
        <dbReference type="SAM" id="MobiDB-lite"/>
    </source>
</evidence>
<sequence>MTQKHPKFHWSNPNVAENPQRLFNQKQQVQGPPDFLNQNKGQQNFQQYQQKPQINQKSNIEELLNKRPKATDDLIHKHIRAIDEKVESHHSAIKNLEIQEDLDDPYVGTQENSQNVK</sequence>
<dbReference type="EMBL" id="JACEIK010000912">
    <property type="protein sequence ID" value="MCD7463769.1"/>
    <property type="molecule type" value="Genomic_DNA"/>
</dbReference>
<keyword evidence="3" id="KW-1185">Reference proteome</keyword>
<proteinExistence type="predicted"/>
<evidence type="ECO:0000313" key="2">
    <source>
        <dbReference type="EMBL" id="MCD7463769.1"/>
    </source>
</evidence>